<dbReference type="RefSeq" id="WP_157588603.1">
    <property type="nucleotide sequence ID" value="NZ_WPIN01000013.1"/>
</dbReference>
<evidence type="ECO:0000313" key="9">
    <source>
        <dbReference type="EMBL" id="MVM33889.1"/>
    </source>
</evidence>
<dbReference type="InterPro" id="IPR051539">
    <property type="entry name" value="T4SS-coupling_protein"/>
</dbReference>
<feature type="transmembrane region" description="Helical" evidence="6">
    <location>
        <begin position="12"/>
        <end position="29"/>
    </location>
</feature>
<dbReference type="SUPFAM" id="SSF52540">
    <property type="entry name" value="P-loop containing nucleoside triphosphate hydrolases"/>
    <property type="match status" value="1"/>
</dbReference>
<dbReference type="Proteomes" id="UP000436006">
    <property type="component" value="Unassembled WGS sequence"/>
</dbReference>
<feature type="transmembrane region" description="Helical" evidence="6">
    <location>
        <begin position="124"/>
        <end position="143"/>
    </location>
</feature>
<evidence type="ECO:0000259" key="8">
    <source>
        <dbReference type="Pfam" id="PF14293"/>
    </source>
</evidence>
<dbReference type="CDD" id="cd01127">
    <property type="entry name" value="TrwB_TraG_TraD_VirD4"/>
    <property type="match status" value="1"/>
</dbReference>
<dbReference type="Gene3D" id="3.40.50.300">
    <property type="entry name" value="P-loop containing nucleotide triphosphate hydrolases"/>
    <property type="match status" value="1"/>
</dbReference>
<sequence length="675" mass="75836">MREDRKQLNHNAEIVLWFGLGALAIHLYVELHNFFVELGVSNPLVDTIIGKFAANPTLFGSPWPCKMAAGLCIGGYGISSRGVKSATLQVSQVVKTILFGILLYIGSTFLLRENSDWILRRLDVPTLSIVYLVTTIVGVLYLLKGTQGINRLLGSTLGKDKFNKANETFPQEERLLTNPYSVNIPTEYEFEGKRKGWLNISAAFRALLLMGSPGSGKTYGVIHSVIRQHIEKGLSMYVYDFKYPSLTMVTYNAMIKHRKVLPKKMRFYCINFDDPRKSHRSNPIHPGYIPTISHAVETARMMLMNLNRKWVERQGEYFVESPINYVATLIWYLRTYDQGQYCTFPHLIELATRNYREIIPILMDHPDLATLTVPFASAAQGGAVDQLEGQISTAQIALARVASPALYWTMSAHDFSLEINDPDEPKIVCLGNNQTVKDTYGAALGLYNYRIMSLINKSGQHPSSLVVDELPTIYFKGIGELIQTARSNRVAVTIGMQDFSQLEKDYGTKEAESIKNTCGNIISGQVFDKTAEAMQNRIGKNVQRKENINVQSEDTTHGFSTELNWMVPAAKMAQLSQGWFAGVLSDNVGQESDKKAFHARLAIDVAEFEKEQKAKELPDFSIFAQQSPEDSVLENYKQIKADIGALVETELSRLVEKTKFLPKTPKLQTTNDRRN</sequence>
<keyword evidence="10" id="KW-1185">Reference proteome</keyword>
<organism evidence="9 10">
    <name type="scientific">Spirosoma arboris</name>
    <dbReference type="NCBI Taxonomy" id="2682092"/>
    <lineage>
        <taxon>Bacteria</taxon>
        <taxon>Pseudomonadati</taxon>
        <taxon>Bacteroidota</taxon>
        <taxon>Cytophagia</taxon>
        <taxon>Cytophagales</taxon>
        <taxon>Cytophagaceae</taxon>
        <taxon>Spirosoma</taxon>
    </lineage>
</organism>
<evidence type="ECO:0000259" key="7">
    <source>
        <dbReference type="Pfam" id="PF12696"/>
    </source>
</evidence>
<dbReference type="AlphaFoldDB" id="A0A7K1SJ93"/>
<evidence type="ECO:0000256" key="3">
    <source>
        <dbReference type="ARBA" id="ARBA00022692"/>
    </source>
</evidence>
<keyword evidence="5 6" id="KW-0472">Membrane</keyword>
<feature type="domain" description="YWFCY" evidence="8">
    <location>
        <begin position="3"/>
        <end position="153"/>
    </location>
</feature>
<evidence type="ECO:0000256" key="2">
    <source>
        <dbReference type="ARBA" id="ARBA00022475"/>
    </source>
</evidence>
<dbReference type="PANTHER" id="PTHR37937">
    <property type="entry name" value="CONJUGATIVE TRANSFER: DNA TRANSPORT"/>
    <property type="match status" value="1"/>
</dbReference>
<dbReference type="GO" id="GO:0005886">
    <property type="term" value="C:plasma membrane"/>
    <property type="evidence" value="ECO:0007669"/>
    <property type="project" value="UniProtKB-SubCell"/>
</dbReference>
<keyword evidence="9" id="KW-0238">DNA-binding</keyword>
<reference evidence="9 10" key="1">
    <citation type="submission" date="2019-12" db="EMBL/GenBank/DDBJ databases">
        <title>Spirosoma sp. HMF4905 genome sequencing and assembly.</title>
        <authorList>
            <person name="Kang H."/>
            <person name="Cha I."/>
            <person name="Kim H."/>
            <person name="Joh K."/>
        </authorList>
    </citation>
    <scope>NUCLEOTIDE SEQUENCE [LARGE SCALE GENOMIC DNA]</scope>
    <source>
        <strain evidence="9 10">HMF4905</strain>
    </source>
</reference>
<dbReference type="GO" id="GO:0003677">
    <property type="term" value="F:DNA binding"/>
    <property type="evidence" value="ECO:0007669"/>
    <property type="project" value="UniProtKB-KW"/>
</dbReference>
<evidence type="ECO:0000256" key="4">
    <source>
        <dbReference type="ARBA" id="ARBA00022989"/>
    </source>
</evidence>
<dbReference type="PANTHER" id="PTHR37937:SF1">
    <property type="entry name" value="CONJUGATIVE TRANSFER: DNA TRANSPORT"/>
    <property type="match status" value="1"/>
</dbReference>
<dbReference type="InterPro" id="IPR027417">
    <property type="entry name" value="P-loop_NTPase"/>
</dbReference>
<name>A0A7K1SJ93_9BACT</name>
<evidence type="ECO:0000256" key="6">
    <source>
        <dbReference type="SAM" id="Phobius"/>
    </source>
</evidence>
<evidence type="ECO:0000313" key="10">
    <source>
        <dbReference type="Proteomes" id="UP000436006"/>
    </source>
</evidence>
<dbReference type="Pfam" id="PF12696">
    <property type="entry name" value="TraG-D_C"/>
    <property type="match status" value="1"/>
</dbReference>
<comment type="caution">
    <text evidence="9">The sequence shown here is derived from an EMBL/GenBank/DDBJ whole genome shotgun (WGS) entry which is preliminary data.</text>
</comment>
<evidence type="ECO:0000256" key="1">
    <source>
        <dbReference type="ARBA" id="ARBA00004651"/>
    </source>
</evidence>
<protein>
    <submittedName>
        <fullName evidence="9">Type IV secretion system DNA-binding domain-containing protein</fullName>
    </submittedName>
</protein>
<dbReference type="Pfam" id="PF14293">
    <property type="entry name" value="YWFCY"/>
    <property type="match status" value="1"/>
</dbReference>
<keyword evidence="4 6" id="KW-1133">Transmembrane helix</keyword>
<feature type="domain" description="TraD/TraG TraM recognition site" evidence="7">
    <location>
        <begin position="465"/>
        <end position="554"/>
    </location>
</feature>
<dbReference type="EMBL" id="WPIN01000013">
    <property type="protein sequence ID" value="MVM33889.1"/>
    <property type="molecule type" value="Genomic_DNA"/>
</dbReference>
<gene>
    <name evidence="9" type="ORF">GO755_27885</name>
</gene>
<dbReference type="InterPro" id="IPR032689">
    <property type="entry name" value="TraG-D_C"/>
</dbReference>
<keyword evidence="2" id="KW-1003">Cell membrane</keyword>
<dbReference type="InterPro" id="IPR025988">
    <property type="entry name" value="YWFCY_dom"/>
</dbReference>
<comment type="subcellular location">
    <subcellularLocation>
        <location evidence="1">Cell membrane</location>
        <topology evidence="1">Multi-pass membrane protein</topology>
    </subcellularLocation>
</comment>
<feature type="transmembrane region" description="Helical" evidence="6">
    <location>
        <begin position="93"/>
        <end position="112"/>
    </location>
</feature>
<evidence type="ECO:0000256" key="5">
    <source>
        <dbReference type="ARBA" id="ARBA00023136"/>
    </source>
</evidence>
<accession>A0A7K1SJ93</accession>
<keyword evidence="3 6" id="KW-0812">Transmembrane</keyword>
<proteinExistence type="predicted"/>